<dbReference type="Pfam" id="PF00291">
    <property type="entry name" value="PALP"/>
    <property type="match status" value="1"/>
</dbReference>
<evidence type="ECO:0000256" key="10">
    <source>
        <dbReference type="ARBA" id="ARBA00049406"/>
    </source>
</evidence>
<dbReference type="KEGG" id="kaf:KAFR_0I00130"/>
<evidence type="ECO:0000313" key="12">
    <source>
        <dbReference type="EMBL" id="CCF59794.1"/>
    </source>
</evidence>
<evidence type="ECO:0000313" key="13">
    <source>
        <dbReference type="Proteomes" id="UP000005220"/>
    </source>
</evidence>
<dbReference type="GO" id="GO:0006567">
    <property type="term" value="P:L-threonine catabolic process"/>
    <property type="evidence" value="ECO:0007669"/>
    <property type="project" value="TreeGrafter"/>
</dbReference>
<comment type="pathway">
    <text evidence="3">Carbohydrate biosynthesis; gluconeogenesis.</text>
</comment>
<reference evidence="12 13" key="1">
    <citation type="journal article" date="2011" name="Proc. Natl. Acad. Sci. U.S.A.">
        <title>Evolutionary erosion of yeast sex chromosomes by mating-type switching accidents.</title>
        <authorList>
            <person name="Gordon J.L."/>
            <person name="Armisen D."/>
            <person name="Proux-Wera E."/>
            <person name="Oheigeartaigh S.S."/>
            <person name="Byrne K.P."/>
            <person name="Wolfe K.H."/>
        </authorList>
    </citation>
    <scope>NUCLEOTIDE SEQUENCE [LARGE SCALE GENOMIC DNA]</scope>
    <source>
        <strain evidence="13">ATCC 22294 / BCRC 22015 / CBS 2517 / CECT 1963 / NBRC 1671 / NRRL Y-8276</strain>
    </source>
</reference>
<dbReference type="SUPFAM" id="SSF53686">
    <property type="entry name" value="Tryptophan synthase beta subunit-like PLP-dependent enzymes"/>
    <property type="match status" value="1"/>
</dbReference>
<dbReference type="Gene3D" id="3.40.50.1100">
    <property type="match status" value="2"/>
</dbReference>
<evidence type="ECO:0000256" key="4">
    <source>
        <dbReference type="ARBA" id="ARBA00010869"/>
    </source>
</evidence>
<comment type="similarity">
    <text evidence="4">Belongs to the serine/threonine dehydratase family.</text>
</comment>
<dbReference type="HOGENOM" id="CLU_021152_3_1_1"/>
<evidence type="ECO:0000256" key="7">
    <source>
        <dbReference type="ARBA" id="ARBA00022490"/>
    </source>
</evidence>
<dbReference type="InterPro" id="IPR050147">
    <property type="entry name" value="Ser/Thr_Dehydratase"/>
</dbReference>
<organism evidence="12 13">
    <name type="scientific">Kazachstania africana (strain ATCC 22294 / BCRC 22015 / CBS 2517 / CECT 1963 / NBRC 1671 / NRRL Y-8276)</name>
    <name type="common">Yeast</name>
    <name type="synonym">Kluyveromyces africanus</name>
    <dbReference type="NCBI Taxonomy" id="1071382"/>
    <lineage>
        <taxon>Eukaryota</taxon>
        <taxon>Fungi</taxon>
        <taxon>Dikarya</taxon>
        <taxon>Ascomycota</taxon>
        <taxon>Saccharomycotina</taxon>
        <taxon>Saccharomycetes</taxon>
        <taxon>Saccharomycetales</taxon>
        <taxon>Saccharomycetaceae</taxon>
        <taxon>Kazachstania</taxon>
    </lineage>
</organism>
<dbReference type="GO" id="GO:0006094">
    <property type="term" value="P:gluconeogenesis"/>
    <property type="evidence" value="ECO:0007669"/>
    <property type="project" value="UniProtKB-KW"/>
</dbReference>
<dbReference type="InterPro" id="IPR000634">
    <property type="entry name" value="Ser/Thr_deHydtase_PyrdxlP-BS"/>
</dbReference>
<gene>
    <name evidence="12" type="primary">KAFR0I00130</name>
    <name evidence="12" type="ORF">KAFR_0I00130</name>
</gene>
<evidence type="ECO:0000256" key="9">
    <source>
        <dbReference type="ARBA" id="ARBA00023239"/>
    </source>
</evidence>
<dbReference type="CDD" id="cd06448">
    <property type="entry name" value="L-Ser-dehyd"/>
    <property type="match status" value="1"/>
</dbReference>
<dbReference type="GO" id="GO:0030170">
    <property type="term" value="F:pyridoxal phosphate binding"/>
    <property type="evidence" value="ECO:0007669"/>
    <property type="project" value="InterPro"/>
</dbReference>
<dbReference type="PANTHER" id="PTHR48078">
    <property type="entry name" value="THREONINE DEHYDRATASE, MITOCHONDRIAL-RELATED"/>
    <property type="match status" value="1"/>
</dbReference>
<protein>
    <recommendedName>
        <fullName evidence="5">L-serine ammonia-lyase</fullName>
        <ecNumber evidence="5">4.3.1.17</ecNumber>
    </recommendedName>
</protein>
<dbReference type="GO" id="GO:0006565">
    <property type="term" value="P:L-serine catabolic process"/>
    <property type="evidence" value="ECO:0007669"/>
    <property type="project" value="TreeGrafter"/>
</dbReference>
<evidence type="ECO:0000256" key="6">
    <source>
        <dbReference type="ARBA" id="ARBA00022432"/>
    </source>
</evidence>
<dbReference type="GeneID" id="13883431"/>
<dbReference type="PROSITE" id="PS00165">
    <property type="entry name" value="DEHYDRATASE_SER_THR"/>
    <property type="match status" value="1"/>
</dbReference>
<proteinExistence type="inferred from homology"/>
<evidence type="ECO:0000256" key="3">
    <source>
        <dbReference type="ARBA" id="ARBA00004742"/>
    </source>
</evidence>
<comment type="catalytic activity">
    <reaction evidence="10">
        <text>L-serine = pyruvate + NH4(+)</text>
        <dbReference type="Rhea" id="RHEA:19169"/>
        <dbReference type="ChEBI" id="CHEBI:15361"/>
        <dbReference type="ChEBI" id="CHEBI:28938"/>
        <dbReference type="ChEBI" id="CHEBI:33384"/>
        <dbReference type="EC" id="4.3.1.17"/>
    </reaction>
</comment>
<sequence>MPIVYNKTPLVPQSFPGTEIRSSDSLPQVLIKYEYLQPSGSFKSRGIGNLVYQKALQIQKNSTKNPEVFSSSGGNAGYAAAVVAQKLSLPCTVVVPAATKQRMIEKIRSTGAKVTIHGTFWKGADKYMKNSVLNEINTEKVEPIYVHPSDDPLIWEGNSMIVDELMESLQEQKIDPSKVKAIVCSVGGGGLYNGLMQGLERYKLADKIPIVGVETDGSHVFNTCLKSGKHIEFEKISTVATSLGSASITKKTFEYAMKYRPRGVIVKDIEVLETCLRYTQDYNMITEPACGAAIHLAYHVDILEKALDTRLDGDDVVIIIACGGSSNSLHDMEETLKKMKSESQ</sequence>
<accession>H2AZJ4</accession>
<dbReference type="eggNOG" id="KOG1250">
    <property type="taxonomic scope" value="Eukaryota"/>
</dbReference>
<dbReference type="InterPro" id="IPR001926">
    <property type="entry name" value="TrpB-like_PALP"/>
</dbReference>
<keyword evidence="8" id="KW-0663">Pyridoxal phosphate</keyword>
<dbReference type="STRING" id="1071382.H2AZJ4"/>
<dbReference type="GO" id="GO:0004794">
    <property type="term" value="F:threonine deaminase activity"/>
    <property type="evidence" value="ECO:0007669"/>
    <property type="project" value="TreeGrafter"/>
</dbReference>
<dbReference type="GO" id="GO:0009097">
    <property type="term" value="P:isoleucine biosynthetic process"/>
    <property type="evidence" value="ECO:0007669"/>
    <property type="project" value="TreeGrafter"/>
</dbReference>
<dbReference type="GO" id="GO:0005737">
    <property type="term" value="C:cytoplasm"/>
    <property type="evidence" value="ECO:0007669"/>
    <property type="project" value="UniProtKB-SubCell"/>
</dbReference>
<dbReference type="InParanoid" id="H2AZJ4"/>
<evidence type="ECO:0000256" key="8">
    <source>
        <dbReference type="ARBA" id="ARBA00022898"/>
    </source>
</evidence>
<dbReference type="InterPro" id="IPR036052">
    <property type="entry name" value="TrpB-like_PALP_sf"/>
</dbReference>
<dbReference type="Proteomes" id="UP000005220">
    <property type="component" value="Chromosome 9"/>
</dbReference>
<dbReference type="PANTHER" id="PTHR48078:SF2">
    <property type="entry name" value="CATABOLIC L-SERINE_THREONINE DEHYDRATASE"/>
    <property type="match status" value="1"/>
</dbReference>
<evidence type="ECO:0000256" key="1">
    <source>
        <dbReference type="ARBA" id="ARBA00001933"/>
    </source>
</evidence>
<evidence type="ECO:0000256" key="2">
    <source>
        <dbReference type="ARBA" id="ARBA00004496"/>
    </source>
</evidence>
<comment type="cofactor">
    <cofactor evidence="1">
        <name>pyridoxal 5'-phosphate</name>
        <dbReference type="ChEBI" id="CHEBI:597326"/>
    </cofactor>
</comment>
<dbReference type="GO" id="GO:0003941">
    <property type="term" value="F:L-serine ammonia-lyase activity"/>
    <property type="evidence" value="ECO:0007669"/>
    <property type="project" value="UniProtKB-EC"/>
</dbReference>
<evidence type="ECO:0000256" key="5">
    <source>
        <dbReference type="ARBA" id="ARBA00012093"/>
    </source>
</evidence>
<feature type="domain" description="Tryptophan synthase beta chain-like PALP" evidence="11">
    <location>
        <begin position="7"/>
        <end position="323"/>
    </location>
</feature>
<keyword evidence="9" id="KW-0456">Lyase</keyword>
<dbReference type="EC" id="4.3.1.17" evidence="5"/>
<dbReference type="RefSeq" id="XP_003958929.1">
    <property type="nucleotide sequence ID" value="XM_003958880.1"/>
</dbReference>
<dbReference type="OrthoDB" id="7773036at2759"/>
<keyword evidence="13" id="KW-1185">Reference proteome</keyword>
<dbReference type="FunFam" id="3.40.50.1100:FF:000040">
    <property type="entry name" value="L-serine dehydratase, putative"/>
    <property type="match status" value="1"/>
</dbReference>
<evidence type="ECO:0000259" key="11">
    <source>
        <dbReference type="Pfam" id="PF00291"/>
    </source>
</evidence>
<name>H2AZJ4_KAZAF</name>
<comment type="subcellular location">
    <subcellularLocation>
        <location evidence="2">Cytoplasm</location>
    </subcellularLocation>
</comment>
<keyword evidence="7" id="KW-0963">Cytoplasm</keyword>
<dbReference type="AlphaFoldDB" id="H2AZJ4"/>
<dbReference type="EMBL" id="HE650829">
    <property type="protein sequence ID" value="CCF59794.1"/>
    <property type="molecule type" value="Genomic_DNA"/>
</dbReference>
<keyword evidence="6" id="KW-0312">Gluconeogenesis</keyword>